<dbReference type="InterPro" id="IPR014710">
    <property type="entry name" value="RmlC-like_jellyroll"/>
</dbReference>
<keyword evidence="7" id="KW-1185">Reference proteome</keyword>
<feature type="binding site" evidence="2">
    <location>
        <position position="58"/>
    </location>
    <ligand>
        <name>Fe cation</name>
        <dbReference type="ChEBI" id="CHEBI:24875"/>
    </ligand>
</feature>
<evidence type="ECO:0000259" key="4">
    <source>
        <dbReference type="Pfam" id="PF02678"/>
    </source>
</evidence>
<organism evidence="6 7">
    <name type="scientific">Flavobacterium macacae</name>
    <dbReference type="NCBI Taxonomy" id="2488993"/>
    <lineage>
        <taxon>Bacteria</taxon>
        <taxon>Pseudomonadati</taxon>
        <taxon>Bacteroidota</taxon>
        <taxon>Flavobacteriia</taxon>
        <taxon>Flavobacteriales</taxon>
        <taxon>Flavobacteriaceae</taxon>
        <taxon>Flavobacterium</taxon>
    </lineage>
</organism>
<comment type="caution">
    <text evidence="6">The sequence shown here is derived from an EMBL/GenBank/DDBJ whole genome shotgun (WGS) entry which is preliminary data.</text>
</comment>
<proteinExistence type="inferred from homology"/>
<sequence>MQTRLFPKSARGKADFGWLQANFSFSFGNYQNPEMMQFGMLRVLNDDTIAAGMGFGTHPHENMEIITIPLEGGLTHRDSMGNQATVSFGEVQVMSAGTGVQHSEMNASQSENAKTLQLWIFPEKEDATPRYDQKSFDLKNNLNSFVNIVSPEDKNDGNALWIHQQAFLHLGIFEENQTITYDIKIPSNGIYIFLIEGEIEIENQTVNERDAFGIIEFDSFEIKTKAKSKILMIEVPMRYN</sequence>
<protein>
    <submittedName>
        <fullName evidence="6">Pirin family protein</fullName>
    </submittedName>
</protein>
<evidence type="ECO:0000259" key="5">
    <source>
        <dbReference type="Pfam" id="PF17954"/>
    </source>
</evidence>
<dbReference type="InterPro" id="IPR012093">
    <property type="entry name" value="Pirin"/>
</dbReference>
<evidence type="ECO:0000256" key="3">
    <source>
        <dbReference type="RuleBase" id="RU003457"/>
    </source>
</evidence>
<accession>A0A3P3WEK9</accession>
<dbReference type="PANTHER" id="PTHR43212:SF3">
    <property type="entry name" value="QUERCETIN 2,3-DIOXYGENASE"/>
    <property type="match status" value="1"/>
</dbReference>
<dbReference type="Pfam" id="PF17954">
    <property type="entry name" value="Pirin_C_2"/>
    <property type="match status" value="1"/>
</dbReference>
<keyword evidence="2" id="KW-0408">Iron</keyword>
<dbReference type="SUPFAM" id="SSF51182">
    <property type="entry name" value="RmlC-like cupins"/>
    <property type="match status" value="1"/>
</dbReference>
<dbReference type="AlphaFoldDB" id="A0A3P3WEK9"/>
<dbReference type="OrthoDB" id="321327at2"/>
<evidence type="ECO:0000256" key="1">
    <source>
        <dbReference type="ARBA" id="ARBA00008416"/>
    </source>
</evidence>
<dbReference type="InterPro" id="IPR041602">
    <property type="entry name" value="Quercetinase_C"/>
</dbReference>
<comment type="similarity">
    <text evidence="1 3">Belongs to the pirin family.</text>
</comment>
<name>A0A3P3WEK9_9FLAO</name>
<dbReference type="CDD" id="cd02910">
    <property type="entry name" value="cupin_Yhhw_N"/>
    <property type="match status" value="1"/>
</dbReference>
<gene>
    <name evidence="6" type="ORF">EG849_05870</name>
</gene>
<dbReference type="GO" id="GO:0046872">
    <property type="term" value="F:metal ion binding"/>
    <property type="evidence" value="ECO:0007669"/>
    <property type="project" value="UniProtKB-KW"/>
</dbReference>
<dbReference type="InterPro" id="IPR003829">
    <property type="entry name" value="Pirin_N_dom"/>
</dbReference>
<dbReference type="PANTHER" id="PTHR43212">
    <property type="entry name" value="QUERCETIN 2,3-DIOXYGENASE"/>
    <property type="match status" value="1"/>
</dbReference>
<feature type="domain" description="Quercetin 2,3-dioxygenase C-terminal cupin" evidence="5">
    <location>
        <begin position="148"/>
        <end position="235"/>
    </location>
</feature>
<dbReference type="PIRSF" id="PIRSF006232">
    <property type="entry name" value="Pirin"/>
    <property type="match status" value="1"/>
</dbReference>
<evidence type="ECO:0000313" key="7">
    <source>
        <dbReference type="Proteomes" id="UP000271937"/>
    </source>
</evidence>
<feature type="domain" description="Pirin N-terminal" evidence="4">
    <location>
        <begin position="16"/>
        <end position="120"/>
    </location>
</feature>
<dbReference type="InterPro" id="IPR011051">
    <property type="entry name" value="RmlC_Cupin_sf"/>
</dbReference>
<dbReference type="Pfam" id="PF02678">
    <property type="entry name" value="Pirin"/>
    <property type="match status" value="1"/>
</dbReference>
<feature type="binding site" evidence="2">
    <location>
        <position position="60"/>
    </location>
    <ligand>
        <name>Fe cation</name>
        <dbReference type="ChEBI" id="CHEBI:24875"/>
    </ligand>
</feature>
<comment type="cofactor">
    <cofactor evidence="2">
        <name>Fe cation</name>
        <dbReference type="ChEBI" id="CHEBI:24875"/>
    </cofactor>
    <text evidence="2">Binds 1 Fe cation per subunit.</text>
</comment>
<dbReference type="Gene3D" id="2.60.120.10">
    <property type="entry name" value="Jelly Rolls"/>
    <property type="match status" value="2"/>
</dbReference>
<dbReference type="RefSeq" id="WP_125012147.1">
    <property type="nucleotide sequence ID" value="NZ_RQVR01000005.1"/>
</dbReference>
<keyword evidence="2" id="KW-0479">Metal-binding</keyword>
<feature type="binding site" evidence="2">
    <location>
        <position position="102"/>
    </location>
    <ligand>
        <name>Fe cation</name>
        <dbReference type="ChEBI" id="CHEBI:24875"/>
    </ligand>
</feature>
<evidence type="ECO:0000313" key="6">
    <source>
        <dbReference type="EMBL" id="RRJ92506.1"/>
    </source>
</evidence>
<dbReference type="Proteomes" id="UP000271937">
    <property type="component" value="Unassembled WGS sequence"/>
</dbReference>
<reference evidence="6 7" key="1">
    <citation type="submission" date="2018-11" db="EMBL/GenBank/DDBJ databases">
        <title>Flavobacterium sp. nov., YIM 102600 draft genome.</title>
        <authorList>
            <person name="Li G."/>
            <person name="Jiang Y."/>
        </authorList>
    </citation>
    <scope>NUCLEOTIDE SEQUENCE [LARGE SCALE GENOMIC DNA]</scope>
    <source>
        <strain evidence="6 7">YIM 102600</strain>
    </source>
</reference>
<feature type="binding site" evidence="2">
    <location>
        <position position="104"/>
    </location>
    <ligand>
        <name>Fe cation</name>
        <dbReference type="ChEBI" id="CHEBI:24875"/>
    </ligand>
</feature>
<evidence type="ECO:0000256" key="2">
    <source>
        <dbReference type="PIRSR" id="PIRSR006232-1"/>
    </source>
</evidence>
<dbReference type="EMBL" id="RQVR01000005">
    <property type="protein sequence ID" value="RRJ92506.1"/>
    <property type="molecule type" value="Genomic_DNA"/>
</dbReference>